<dbReference type="SUPFAM" id="SSF57850">
    <property type="entry name" value="RING/U-box"/>
    <property type="match status" value="1"/>
</dbReference>
<dbReference type="GeneID" id="54585374"/>
<dbReference type="OrthoDB" id="5396564at2759"/>
<feature type="compositionally biased region" description="Pro residues" evidence="7">
    <location>
        <begin position="247"/>
        <end position="277"/>
    </location>
</feature>
<dbReference type="GO" id="GO:0051603">
    <property type="term" value="P:proteolysis involved in protein catabolic process"/>
    <property type="evidence" value="ECO:0007669"/>
    <property type="project" value="UniProtKB-ARBA"/>
</dbReference>
<dbReference type="InterPro" id="IPR001841">
    <property type="entry name" value="Znf_RING"/>
</dbReference>
<evidence type="ECO:0000259" key="8">
    <source>
        <dbReference type="PROSITE" id="PS50089"/>
    </source>
</evidence>
<dbReference type="PROSITE" id="PS50089">
    <property type="entry name" value="ZF_RING_2"/>
    <property type="match status" value="1"/>
</dbReference>
<proteinExistence type="predicted"/>
<gene>
    <name evidence="9" type="ORF">BU26DRAFT_550260</name>
</gene>
<dbReference type="RefSeq" id="XP_033684985.1">
    <property type="nucleotide sequence ID" value="XM_033832044.1"/>
</dbReference>
<dbReference type="InterPro" id="IPR024766">
    <property type="entry name" value="Znf_RING_H2"/>
</dbReference>
<feature type="region of interest" description="Disordered" evidence="7">
    <location>
        <begin position="341"/>
        <end position="369"/>
    </location>
</feature>
<feature type="region of interest" description="Disordered" evidence="7">
    <location>
        <begin position="214"/>
        <end position="295"/>
    </location>
</feature>
<dbReference type="UniPathway" id="UPA00143"/>
<keyword evidence="2" id="KW-0479">Metal-binding</keyword>
<dbReference type="InterPro" id="IPR013083">
    <property type="entry name" value="Znf_RING/FYVE/PHD"/>
</dbReference>
<evidence type="ECO:0000256" key="2">
    <source>
        <dbReference type="ARBA" id="ARBA00022723"/>
    </source>
</evidence>
<evidence type="ECO:0000256" key="3">
    <source>
        <dbReference type="ARBA" id="ARBA00022771"/>
    </source>
</evidence>
<feature type="domain" description="RING-type" evidence="8">
    <location>
        <begin position="26"/>
        <end position="82"/>
    </location>
</feature>
<keyword evidence="5" id="KW-0862">Zinc</keyword>
<dbReference type="AlphaFoldDB" id="A0A6A6IHU3"/>
<dbReference type="EMBL" id="ML987194">
    <property type="protein sequence ID" value="KAF2249981.1"/>
    <property type="molecule type" value="Genomic_DNA"/>
</dbReference>
<feature type="compositionally biased region" description="Basic and acidic residues" evidence="7">
    <location>
        <begin position="358"/>
        <end position="369"/>
    </location>
</feature>
<organism evidence="9 10">
    <name type="scientific">Trematosphaeria pertusa</name>
    <dbReference type="NCBI Taxonomy" id="390896"/>
    <lineage>
        <taxon>Eukaryota</taxon>
        <taxon>Fungi</taxon>
        <taxon>Dikarya</taxon>
        <taxon>Ascomycota</taxon>
        <taxon>Pezizomycotina</taxon>
        <taxon>Dothideomycetes</taxon>
        <taxon>Pleosporomycetidae</taxon>
        <taxon>Pleosporales</taxon>
        <taxon>Massarineae</taxon>
        <taxon>Trematosphaeriaceae</taxon>
        <taxon>Trematosphaeria</taxon>
    </lineage>
</organism>
<sequence>MAPTLNLASFLRTHLRPSNSPSTTECPICHDPYGGTHIRVRVVENPSCPHGDIECTHEFGLPCLERWLDSGAASSNSCPLCRRIWFLDTASERRLRFESARYHLFGRPLAATLDRNNAVWEGQMELDRVRWENAWLRDSLAHSERVAAAARQQLGFLTTAWGTPYWGTPEYSLFAPPAHVQVPLHPLQVATLPGAASTHTPVAINTYYSRPEATMHNAPGRRLPAPILTPRYTPGSGSHQHPTGAAPQPPPLHKSPAPIQDPPPPPATEPPRSPLPEPTASQLPHTPTHSLSRSSDIAAAEHCLASIRASGGQDAHGAELLNAPGSPRNAALPIYTADPLSHSAVSGANADATEDVISGERDAELMPNE</sequence>
<dbReference type="GO" id="GO:0016567">
    <property type="term" value="P:protein ubiquitination"/>
    <property type="evidence" value="ECO:0007669"/>
    <property type="project" value="UniProtKB-UniPathway"/>
</dbReference>
<dbReference type="Pfam" id="PF12678">
    <property type="entry name" value="zf-rbx1"/>
    <property type="match status" value="1"/>
</dbReference>
<evidence type="ECO:0000256" key="5">
    <source>
        <dbReference type="ARBA" id="ARBA00022833"/>
    </source>
</evidence>
<comment type="pathway">
    <text evidence="1">Protein modification; protein ubiquitination.</text>
</comment>
<accession>A0A6A6IHU3</accession>
<keyword evidence="3 6" id="KW-0863">Zinc-finger</keyword>
<protein>
    <recommendedName>
        <fullName evidence="8">RING-type domain-containing protein</fullName>
    </recommendedName>
</protein>
<evidence type="ECO:0000313" key="9">
    <source>
        <dbReference type="EMBL" id="KAF2249981.1"/>
    </source>
</evidence>
<reference evidence="9" key="1">
    <citation type="journal article" date="2020" name="Stud. Mycol.">
        <title>101 Dothideomycetes genomes: a test case for predicting lifestyles and emergence of pathogens.</title>
        <authorList>
            <person name="Haridas S."/>
            <person name="Albert R."/>
            <person name="Binder M."/>
            <person name="Bloem J."/>
            <person name="Labutti K."/>
            <person name="Salamov A."/>
            <person name="Andreopoulos B."/>
            <person name="Baker S."/>
            <person name="Barry K."/>
            <person name="Bills G."/>
            <person name="Bluhm B."/>
            <person name="Cannon C."/>
            <person name="Castanera R."/>
            <person name="Culley D."/>
            <person name="Daum C."/>
            <person name="Ezra D."/>
            <person name="Gonzalez J."/>
            <person name="Henrissat B."/>
            <person name="Kuo A."/>
            <person name="Liang C."/>
            <person name="Lipzen A."/>
            <person name="Lutzoni F."/>
            <person name="Magnuson J."/>
            <person name="Mondo S."/>
            <person name="Nolan M."/>
            <person name="Ohm R."/>
            <person name="Pangilinan J."/>
            <person name="Park H.-J."/>
            <person name="Ramirez L."/>
            <person name="Alfaro M."/>
            <person name="Sun H."/>
            <person name="Tritt A."/>
            <person name="Yoshinaga Y."/>
            <person name="Zwiers L.-H."/>
            <person name="Turgeon B."/>
            <person name="Goodwin S."/>
            <person name="Spatafora J."/>
            <person name="Crous P."/>
            <person name="Grigoriev I."/>
        </authorList>
    </citation>
    <scope>NUCLEOTIDE SEQUENCE</scope>
    <source>
        <strain evidence="9">CBS 122368</strain>
    </source>
</reference>
<evidence type="ECO:0000313" key="10">
    <source>
        <dbReference type="Proteomes" id="UP000800094"/>
    </source>
</evidence>
<name>A0A6A6IHU3_9PLEO</name>
<dbReference type="GO" id="GO:0008270">
    <property type="term" value="F:zinc ion binding"/>
    <property type="evidence" value="ECO:0007669"/>
    <property type="project" value="UniProtKB-KW"/>
</dbReference>
<evidence type="ECO:0000256" key="1">
    <source>
        <dbReference type="ARBA" id="ARBA00004906"/>
    </source>
</evidence>
<evidence type="ECO:0000256" key="6">
    <source>
        <dbReference type="PROSITE-ProRule" id="PRU00175"/>
    </source>
</evidence>
<evidence type="ECO:0000256" key="7">
    <source>
        <dbReference type="SAM" id="MobiDB-lite"/>
    </source>
</evidence>
<evidence type="ECO:0000256" key="4">
    <source>
        <dbReference type="ARBA" id="ARBA00022786"/>
    </source>
</evidence>
<feature type="compositionally biased region" description="Polar residues" evidence="7">
    <location>
        <begin position="279"/>
        <end position="295"/>
    </location>
</feature>
<dbReference type="Proteomes" id="UP000800094">
    <property type="component" value="Unassembled WGS sequence"/>
</dbReference>
<dbReference type="Gene3D" id="3.30.40.10">
    <property type="entry name" value="Zinc/RING finger domain, C3HC4 (zinc finger)"/>
    <property type="match status" value="1"/>
</dbReference>
<keyword evidence="4" id="KW-0833">Ubl conjugation pathway</keyword>
<keyword evidence="10" id="KW-1185">Reference proteome</keyword>